<dbReference type="PROSITE" id="PS50865">
    <property type="entry name" value="ZF_MYND_2"/>
    <property type="match status" value="1"/>
</dbReference>
<comment type="caution">
    <text evidence="9">The sequence shown here is derived from an EMBL/GenBank/DDBJ whole genome shotgun (WGS) entry which is preliminary data.</text>
</comment>
<dbReference type="PROSITE" id="PS50297">
    <property type="entry name" value="ANK_REP_REGION"/>
    <property type="match status" value="1"/>
</dbReference>
<dbReference type="EMBL" id="JAACJM010000038">
    <property type="protein sequence ID" value="KAF5362620.1"/>
    <property type="molecule type" value="Genomic_DNA"/>
</dbReference>
<protein>
    <recommendedName>
        <fullName evidence="8">MYND-type domain-containing protein</fullName>
    </recommendedName>
</protein>
<dbReference type="PANTHER" id="PTHR24171:SF9">
    <property type="entry name" value="ANKYRIN REPEAT DOMAIN-CONTAINING PROTEIN 39"/>
    <property type="match status" value="1"/>
</dbReference>
<keyword evidence="2" id="KW-0677">Repeat</keyword>
<dbReference type="PROSITE" id="PS50088">
    <property type="entry name" value="ANK_REPEAT"/>
    <property type="match status" value="2"/>
</dbReference>
<dbReference type="GO" id="GO:0008270">
    <property type="term" value="F:zinc ion binding"/>
    <property type="evidence" value="ECO:0007669"/>
    <property type="project" value="UniProtKB-KW"/>
</dbReference>
<dbReference type="OrthoDB" id="194358at2759"/>
<dbReference type="Pfam" id="PF12796">
    <property type="entry name" value="Ank_2"/>
    <property type="match status" value="1"/>
</dbReference>
<evidence type="ECO:0000256" key="5">
    <source>
        <dbReference type="ARBA" id="ARBA00023043"/>
    </source>
</evidence>
<evidence type="ECO:0000256" key="6">
    <source>
        <dbReference type="PROSITE-ProRule" id="PRU00023"/>
    </source>
</evidence>
<feature type="domain" description="MYND-type" evidence="8">
    <location>
        <begin position="248"/>
        <end position="286"/>
    </location>
</feature>
<dbReference type="Gene3D" id="1.25.40.20">
    <property type="entry name" value="Ankyrin repeat-containing domain"/>
    <property type="match status" value="1"/>
</dbReference>
<dbReference type="SMART" id="SM00248">
    <property type="entry name" value="ANK"/>
    <property type="match status" value="3"/>
</dbReference>
<evidence type="ECO:0000256" key="2">
    <source>
        <dbReference type="ARBA" id="ARBA00022737"/>
    </source>
</evidence>
<reference evidence="9 10" key="1">
    <citation type="journal article" date="2020" name="ISME J.">
        <title>Uncovering the hidden diversity of litter-decomposition mechanisms in mushroom-forming fungi.</title>
        <authorList>
            <person name="Floudas D."/>
            <person name="Bentzer J."/>
            <person name="Ahren D."/>
            <person name="Johansson T."/>
            <person name="Persson P."/>
            <person name="Tunlid A."/>
        </authorList>
    </citation>
    <scope>NUCLEOTIDE SEQUENCE [LARGE SCALE GENOMIC DNA]</scope>
    <source>
        <strain evidence="9 10">CBS 291.85</strain>
    </source>
</reference>
<evidence type="ECO:0000259" key="8">
    <source>
        <dbReference type="PROSITE" id="PS50865"/>
    </source>
</evidence>
<gene>
    <name evidence="9" type="ORF">D9758_009604</name>
</gene>
<dbReference type="SUPFAM" id="SSF144232">
    <property type="entry name" value="HIT/MYND zinc finger-like"/>
    <property type="match status" value="1"/>
</dbReference>
<evidence type="ECO:0000313" key="9">
    <source>
        <dbReference type="EMBL" id="KAF5362620.1"/>
    </source>
</evidence>
<dbReference type="SUPFAM" id="SSF48403">
    <property type="entry name" value="Ankyrin repeat"/>
    <property type="match status" value="1"/>
</dbReference>
<keyword evidence="1" id="KW-0479">Metal-binding</keyword>
<dbReference type="PANTHER" id="PTHR24171">
    <property type="entry name" value="ANKYRIN REPEAT DOMAIN-CONTAINING PROTEIN 39-RELATED"/>
    <property type="match status" value="1"/>
</dbReference>
<dbReference type="AlphaFoldDB" id="A0A8H5GDA9"/>
<evidence type="ECO:0000313" key="10">
    <source>
        <dbReference type="Proteomes" id="UP000559256"/>
    </source>
</evidence>
<feature type="repeat" description="ANK" evidence="6">
    <location>
        <begin position="136"/>
        <end position="174"/>
    </location>
</feature>
<keyword evidence="3 7" id="KW-0863">Zinc-finger</keyword>
<keyword evidence="5 6" id="KW-0040">ANK repeat</keyword>
<accession>A0A8H5GDA9</accession>
<evidence type="ECO:0000256" key="4">
    <source>
        <dbReference type="ARBA" id="ARBA00022833"/>
    </source>
</evidence>
<feature type="repeat" description="ANK" evidence="6">
    <location>
        <begin position="175"/>
        <end position="207"/>
    </location>
</feature>
<organism evidence="9 10">
    <name type="scientific">Tetrapyrgos nigripes</name>
    <dbReference type="NCBI Taxonomy" id="182062"/>
    <lineage>
        <taxon>Eukaryota</taxon>
        <taxon>Fungi</taxon>
        <taxon>Dikarya</taxon>
        <taxon>Basidiomycota</taxon>
        <taxon>Agaricomycotina</taxon>
        <taxon>Agaricomycetes</taxon>
        <taxon>Agaricomycetidae</taxon>
        <taxon>Agaricales</taxon>
        <taxon>Marasmiineae</taxon>
        <taxon>Marasmiaceae</taxon>
        <taxon>Tetrapyrgos</taxon>
    </lineage>
</organism>
<dbReference type="Pfam" id="PF01753">
    <property type="entry name" value="zf-MYND"/>
    <property type="match status" value="1"/>
</dbReference>
<dbReference type="Gene3D" id="6.10.140.2220">
    <property type="match status" value="1"/>
</dbReference>
<keyword evidence="4" id="KW-0862">Zinc</keyword>
<proteinExistence type="predicted"/>
<dbReference type="InterPro" id="IPR036770">
    <property type="entry name" value="Ankyrin_rpt-contain_sf"/>
</dbReference>
<sequence>MSAPEDNPQYSGGIRLSEEIKTLCSKPGFLKTWDGGQRLRILYQEESLNWDLNQLSPFGRACYMGMVDAVVRTFIMSNGRINLKGHESGFNTGYLSLIALGVQRVTPIPGGPPIRHLETFKFLLSRGASVDSQDIVGYTALHHLCQMGVSNKDLCLQLLRLLLQHGANVNHQNRYGEVAIYLCLLSNNVQALDVLLENGADTSIPEADGLTPEGNYLRYGPQVTAVMAKWVRKRGGEEELPRQGKKSCFQCGKDEVALKNCSRCQVARYCSTECQKMHWPTHKQQCQPFSTSNTVVLKPSYNNLGHLVPISDHTRKVLGFPESSEIPKRKTRGAAVPKTSAKESKNLIIKVQVPFVFTPNGGNGGKPAPGNGDLAVYTKKRDFVCVIKRTEQTEGGPGVAYDRIANVVKTKGVGGAKAYFAAELKSKDELVVKISEVLAEQPF</sequence>
<name>A0A8H5GDA9_9AGAR</name>
<keyword evidence="10" id="KW-1185">Reference proteome</keyword>
<dbReference type="Proteomes" id="UP000559256">
    <property type="component" value="Unassembled WGS sequence"/>
</dbReference>
<dbReference type="PROSITE" id="PS01360">
    <property type="entry name" value="ZF_MYND_1"/>
    <property type="match status" value="1"/>
</dbReference>
<evidence type="ECO:0000256" key="7">
    <source>
        <dbReference type="PROSITE-ProRule" id="PRU00134"/>
    </source>
</evidence>
<evidence type="ECO:0000256" key="3">
    <source>
        <dbReference type="ARBA" id="ARBA00022771"/>
    </source>
</evidence>
<dbReference type="InterPro" id="IPR002110">
    <property type="entry name" value="Ankyrin_rpt"/>
</dbReference>
<evidence type="ECO:0000256" key="1">
    <source>
        <dbReference type="ARBA" id="ARBA00022723"/>
    </source>
</evidence>
<dbReference type="InterPro" id="IPR002893">
    <property type="entry name" value="Znf_MYND"/>
</dbReference>